<evidence type="ECO:0000256" key="3">
    <source>
        <dbReference type="ARBA" id="ARBA00021312"/>
    </source>
</evidence>
<organism evidence="14">
    <name type="scientific">Rhizophydium sp. 136</name>
    <dbReference type="NCBI Taxonomy" id="60187"/>
    <lineage>
        <taxon>Eukaryota</taxon>
        <taxon>Fungi</taxon>
        <taxon>Fungi incertae sedis</taxon>
        <taxon>Chytridiomycota</taxon>
        <taxon>Chytridiomycota incertae sedis</taxon>
        <taxon>Chytridiomycetes</taxon>
        <taxon>Rhizophydiales</taxon>
        <taxon>Rhizophydiaceae</taxon>
        <taxon>Rhizophydium</taxon>
    </lineage>
</organism>
<evidence type="ECO:0000256" key="2">
    <source>
        <dbReference type="ARBA" id="ARBA00006810"/>
    </source>
</evidence>
<dbReference type="GO" id="GO:0016787">
    <property type="term" value="F:hydrolase activity"/>
    <property type="evidence" value="ECO:0007669"/>
    <property type="project" value="UniProtKB-KW"/>
</dbReference>
<feature type="transmembrane region" description="Helical" evidence="13">
    <location>
        <begin position="85"/>
        <end position="104"/>
    </location>
</feature>
<dbReference type="PRINTS" id="PR00123">
    <property type="entry name" value="ATPASEA"/>
</dbReference>
<dbReference type="GO" id="GO:0045259">
    <property type="term" value="C:proton-transporting ATP synthase complex"/>
    <property type="evidence" value="ECO:0007669"/>
    <property type="project" value="UniProtKB-KW"/>
</dbReference>
<evidence type="ECO:0000256" key="8">
    <source>
        <dbReference type="ARBA" id="ARBA00022989"/>
    </source>
</evidence>
<accession>Q950M4</accession>
<dbReference type="InterPro" id="IPR035908">
    <property type="entry name" value="F0_ATP_A_sf"/>
</dbReference>
<keyword evidence="6 13" id="KW-0812">Transmembrane</keyword>
<keyword evidence="10 13" id="KW-0472">Membrane</keyword>
<dbReference type="GO" id="GO:0005743">
    <property type="term" value="C:mitochondrial inner membrane"/>
    <property type="evidence" value="ECO:0007669"/>
    <property type="project" value="UniProtKB-SubCell"/>
</dbReference>
<protein>
    <recommendedName>
        <fullName evidence="3 12">ATP synthase subunit a</fullName>
    </recommendedName>
</protein>
<keyword evidence="4" id="KW-0813">Transport</keyword>
<comment type="similarity">
    <text evidence="2">Belongs to the ATPase A chain family.</text>
</comment>
<reference evidence="14" key="2">
    <citation type="journal article" date="2002" name="Mol. Biol. Evol.">
        <title>Hyaloraphidium curvatum: a linear mitochondrial genome, tRNA editing, and an evolutionary link to lower fungi.</title>
        <authorList>
            <person name="Forget L."/>
            <person name="Ustinova J."/>
            <person name="Wang Z."/>
            <person name="Huss V.A."/>
            <person name="Franz Lang B."/>
        </authorList>
    </citation>
    <scope>NUCLEOTIDE SEQUENCE</scope>
    <source>
        <strain evidence="14">136</strain>
    </source>
</reference>
<name>Q950M4_9FUNG</name>
<comment type="subcellular location">
    <subcellularLocation>
        <location evidence="1 12">Mitochondrion inner membrane</location>
        <topology evidence="1 12">Multi-pass membrane protein</topology>
    </subcellularLocation>
</comment>
<evidence type="ECO:0000256" key="4">
    <source>
        <dbReference type="ARBA" id="ARBA00022448"/>
    </source>
</evidence>
<sequence length="248" mass="27902">MNNFMMYSPMEQYIINPVIDINLTINNVILYLMFGAFITILIGKGIFNGNSQTKIISNNWGIMSESLMRTILLMIENYVGLKYSIYLPLFYSIFHLVLFSNILGLVPYSTTPTVELVMTLSISFTLLMGILLIGFLTHKLRLLAIFLPSGTPLGLILPMIGLEVLAFVLRILSLGLRLSINMITGHLLLKVILGFIWSGYLADVSFFILAIPIILLTIFICLEVLIAYLQSYILIFLVILTLKDCTMS</sequence>
<dbReference type="NCBIfam" id="TIGR01131">
    <property type="entry name" value="ATP_synt_6_or_A"/>
    <property type="match status" value="1"/>
</dbReference>
<keyword evidence="8 13" id="KW-1133">Transmembrane helix</keyword>
<proteinExistence type="inferred from homology"/>
<reference evidence="14" key="1">
    <citation type="submission" date="2001-07" db="EMBL/GenBank/DDBJ databases">
        <authorList>
            <person name="Lang F.B.F."/>
        </authorList>
    </citation>
    <scope>NUCLEOTIDE SEQUENCE</scope>
    <source>
        <strain evidence="14">136</strain>
    </source>
</reference>
<keyword evidence="9" id="KW-0406">Ion transport</keyword>
<dbReference type="GO" id="GO:0046933">
    <property type="term" value="F:proton-transporting ATP synthase activity, rotational mechanism"/>
    <property type="evidence" value="ECO:0007669"/>
    <property type="project" value="TreeGrafter"/>
</dbReference>
<dbReference type="CDD" id="cd00310">
    <property type="entry name" value="ATP-synt_Fo_a_6"/>
    <property type="match status" value="1"/>
</dbReference>
<feature type="transmembrane region" description="Helical" evidence="13">
    <location>
        <begin position="28"/>
        <end position="47"/>
    </location>
</feature>
<evidence type="ECO:0000256" key="10">
    <source>
        <dbReference type="ARBA" id="ARBA00023136"/>
    </source>
</evidence>
<evidence type="ECO:0000256" key="11">
    <source>
        <dbReference type="ARBA" id="ARBA00023310"/>
    </source>
</evidence>
<evidence type="ECO:0000256" key="12">
    <source>
        <dbReference type="RuleBase" id="RU004450"/>
    </source>
</evidence>
<dbReference type="RefSeq" id="NP_150354.1">
    <property type="nucleotide sequence ID" value="NC_003053.1"/>
</dbReference>
<feature type="transmembrane region" description="Helical" evidence="13">
    <location>
        <begin position="116"/>
        <end position="136"/>
    </location>
</feature>
<geneLocation type="mitochondrion" evidence="14"/>
<evidence type="ECO:0000256" key="7">
    <source>
        <dbReference type="ARBA" id="ARBA00022781"/>
    </source>
</evidence>
<dbReference type="PANTHER" id="PTHR11410:SF0">
    <property type="entry name" value="ATP SYNTHASE SUBUNIT A"/>
    <property type="match status" value="1"/>
</dbReference>
<dbReference type="GeneID" id="803671"/>
<keyword evidence="7" id="KW-0375">Hydrogen ion transport</keyword>
<evidence type="ECO:0000313" key="14">
    <source>
        <dbReference type="EMBL" id="AAK84284.1"/>
    </source>
</evidence>
<dbReference type="PANTHER" id="PTHR11410">
    <property type="entry name" value="ATP SYNTHASE SUBUNIT A"/>
    <property type="match status" value="1"/>
</dbReference>
<evidence type="ECO:0000256" key="13">
    <source>
        <dbReference type="SAM" id="Phobius"/>
    </source>
</evidence>
<evidence type="ECO:0000256" key="5">
    <source>
        <dbReference type="ARBA" id="ARBA00022547"/>
    </source>
</evidence>
<feature type="transmembrane region" description="Helical" evidence="13">
    <location>
        <begin position="206"/>
        <end position="239"/>
    </location>
</feature>
<feature type="transmembrane region" description="Helical" evidence="13">
    <location>
        <begin position="142"/>
        <end position="168"/>
    </location>
</feature>
<dbReference type="AlphaFoldDB" id="Q950M4"/>
<keyword evidence="14" id="KW-0496">Mitochondrion</keyword>
<dbReference type="InterPro" id="IPR045083">
    <property type="entry name" value="ATP_synth_F0_asu_bact/mt"/>
</dbReference>
<keyword evidence="14" id="KW-0378">Hydrolase</keyword>
<dbReference type="SUPFAM" id="SSF81336">
    <property type="entry name" value="F1F0 ATP synthase subunit A"/>
    <property type="match status" value="1"/>
</dbReference>
<evidence type="ECO:0000256" key="9">
    <source>
        <dbReference type="ARBA" id="ARBA00023065"/>
    </source>
</evidence>
<dbReference type="EMBL" id="AF404306">
    <property type="protein sequence ID" value="AAK84284.1"/>
    <property type="molecule type" value="Genomic_DNA"/>
</dbReference>
<evidence type="ECO:0000256" key="1">
    <source>
        <dbReference type="ARBA" id="ARBA00004448"/>
    </source>
</evidence>
<feature type="transmembrane region" description="Helical" evidence="13">
    <location>
        <begin position="180"/>
        <end position="200"/>
    </location>
</feature>
<dbReference type="Pfam" id="PF00119">
    <property type="entry name" value="ATP-synt_A"/>
    <property type="match status" value="1"/>
</dbReference>
<gene>
    <name evidence="14" type="primary">atp6</name>
</gene>
<keyword evidence="5" id="KW-0138">CF(0)</keyword>
<dbReference type="Gene3D" id="1.20.120.220">
    <property type="entry name" value="ATP synthase, F0 complex, subunit A"/>
    <property type="match status" value="1"/>
</dbReference>
<keyword evidence="11" id="KW-0066">ATP synthesis</keyword>
<dbReference type="InterPro" id="IPR000568">
    <property type="entry name" value="ATP_synth_F0_asu"/>
</dbReference>
<evidence type="ECO:0000256" key="6">
    <source>
        <dbReference type="ARBA" id="ARBA00022692"/>
    </source>
</evidence>